<keyword evidence="3" id="KW-0378">Hydrolase</keyword>
<organism evidence="7 8">
    <name type="scientific">Xanthobacter autotrophicus (strain ATCC BAA-1158 / Py2)</name>
    <dbReference type="NCBI Taxonomy" id="78245"/>
    <lineage>
        <taxon>Bacteria</taxon>
        <taxon>Pseudomonadati</taxon>
        <taxon>Pseudomonadota</taxon>
        <taxon>Alphaproteobacteria</taxon>
        <taxon>Hyphomicrobiales</taxon>
        <taxon>Xanthobacteraceae</taxon>
        <taxon>Xanthobacter</taxon>
    </lineage>
</organism>
<evidence type="ECO:0000313" key="8">
    <source>
        <dbReference type="Proteomes" id="UP000002417"/>
    </source>
</evidence>
<dbReference type="Proteomes" id="UP000002417">
    <property type="component" value="Chromosome"/>
</dbReference>
<dbReference type="SUPFAM" id="SSF52540">
    <property type="entry name" value="P-loop containing nucleoside triphosphate hydrolases"/>
    <property type="match status" value="1"/>
</dbReference>
<evidence type="ECO:0000256" key="2">
    <source>
        <dbReference type="ARBA" id="ARBA00022741"/>
    </source>
</evidence>
<dbReference type="KEGG" id="xau:Xaut_2592"/>
<gene>
    <name evidence="7" type="ordered locus">Xaut_2592</name>
</gene>
<evidence type="ECO:0000256" key="3">
    <source>
        <dbReference type="ARBA" id="ARBA00022801"/>
    </source>
</evidence>
<dbReference type="AlphaFoldDB" id="A7IIJ1"/>
<dbReference type="PANTHER" id="PTHR43087:SF1">
    <property type="entry name" value="LAO_AO TRANSPORT SYSTEM ATPASE"/>
    <property type="match status" value="1"/>
</dbReference>
<keyword evidence="8" id="KW-1185">Reference proteome</keyword>
<sequence length="319" mass="32940">MPSAPATAAQPPMLDLDSLRTGGKRVVAQALALVETARGAPGLVALLDQAAEAGKAHVLGLTGPPGVGKSTLTNALVQRARAGGRTVAVLAVDPSSRRTGGALLGDRARMKTDPEDRGVFVRSMAARDRLGGLSDDSVAAVVLLRAIYDLVIVETVGVGQSEADISLVADTVVLCIQPASGDSLQFMKAGVMELPDIIVVTKADMTEVARRAASEVAGALSLSGSGAAGWTVPVIRLSAATGEGLEAFDDAVSQHLAFMDKDGRRAAHRAAQEEKWVEEAVRVRFGTHGLARARRLALGAKTPFAREAELATLLTTGQG</sequence>
<protein>
    <submittedName>
        <fullName evidence="7">LAO/AO transport system ATPase</fullName>
    </submittedName>
</protein>
<proteinExistence type="inferred from homology"/>
<reference evidence="7 8" key="1">
    <citation type="submission" date="2007-07" db="EMBL/GenBank/DDBJ databases">
        <title>Complete sequence of chromosome of Xanthobacter autotrophicus Py2.</title>
        <authorList>
            <consortium name="US DOE Joint Genome Institute"/>
            <person name="Copeland A."/>
            <person name="Lucas S."/>
            <person name="Lapidus A."/>
            <person name="Barry K."/>
            <person name="Glavina del Rio T."/>
            <person name="Hammon N."/>
            <person name="Israni S."/>
            <person name="Dalin E."/>
            <person name="Tice H."/>
            <person name="Pitluck S."/>
            <person name="Sims D."/>
            <person name="Brettin T."/>
            <person name="Bruce D."/>
            <person name="Detter J.C."/>
            <person name="Han C."/>
            <person name="Tapia R."/>
            <person name="Brainard J."/>
            <person name="Schmutz J."/>
            <person name="Larimer F."/>
            <person name="Land M."/>
            <person name="Hauser L."/>
            <person name="Kyrpides N."/>
            <person name="Kim E."/>
            <person name="Ensigns S.A."/>
            <person name="Richardson P."/>
        </authorList>
    </citation>
    <scope>NUCLEOTIDE SEQUENCE [LARGE SCALE GENOMIC DNA]</scope>
    <source>
        <strain evidence="8">ATCC BAA-1158 / Py2</strain>
    </source>
</reference>
<dbReference type="GO" id="GO:0003924">
    <property type="term" value="F:GTPase activity"/>
    <property type="evidence" value="ECO:0007669"/>
    <property type="project" value="InterPro"/>
</dbReference>
<evidence type="ECO:0000259" key="6">
    <source>
        <dbReference type="SMART" id="SM00382"/>
    </source>
</evidence>
<evidence type="ECO:0000256" key="1">
    <source>
        <dbReference type="ARBA" id="ARBA00009625"/>
    </source>
</evidence>
<keyword evidence="2" id="KW-0547">Nucleotide-binding</keyword>
<evidence type="ECO:0000313" key="7">
    <source>
        <dbReference type="EMBL" id="ABS67834.1"/>
    </source>
</evidence>
<comment type="similarity">
    <text evidence="1">Belongs to the SIMIBI class G3E GTPase family. ArgK/MeaB subfamily.</text>
</comment>
<accession>A7IIJ1</accession>
<dbReference type="SMART" id="SM00382">
    <property type="entry name" value="AAA"/>
    <property type="match status" value="1"/>
</dbReference>
<dbReference type="InterPro" id="IPR003593">
    <property type="entry name" value="AAA+_ATPase"/>
</dbReference>
<dbReference type="Gene3D" id="3.40.50.300">
    <property type="entry name" value="P-loop containing nucleotide triphosphate hydrolases"/>
    <property type="match status" value="1"/>
</dbReference>
<dbReference type="STRING" id="78245.Xaut_2592"/>
<dbReference type="Pfam" id="PF03308">
    <property type="entry name" value="MeaB"/>
    <property type="match status" value="1"/>
</dbReference>
<dbReference type="GO" id="GO:0005525">
    <property type="term" value="F:GTP binding"/>
    <property type="evidence" value="ECO:0007669"/>
    <property type="project" value="UniProtKB-KW"/>
</dbReference>
<keyword evidence="4" id="KW-0342">GTP-binding</keyword>
<dbReference type="HOGENOM" id="CLU_043725_1_1_5"/>
<dbReference type="NCBIfam" id="TIGR00750">
    <property type="entry name" value="lao"/>
    <property type="match status" value="1"/>
</dbReference>
<dbReference type="PANTHER" id="PTHR43087">
    <property type="entry name" value="LYSINE/ARGININE/ORNITHINE TRANSPORT SYSTEM KINASE"/>
    <property type="match status" value="1"/>
</dbReference>
<feature type="domain" description="AAA+ ATPase" evidence="6">
    <location>
        <begin position="55"/>
        <end position="204"/>
    </location>
</feature>
<name>A7IIJ1_XANP2</name>
<dbReference type="InterPro" id="IPR052040">
    <property type="entry name" value="GTPase/Isobutyryl-CoA_mutase"/>
</dbReference>
<dbReference type="eggNOG" id="COG1703">
    <property type="taxonomic scope" value="Bacteria"/>
</dbReference>
<keyword evidence="5" id="KW-0143">Chaperone</keyword>
<evidence type="ECO:0000256" key="4">
    <source>
        <dbReference type="ARBA" id="ARBA00023134"/>
    </source>
</evidence>
<dbReference type="EMBL" id="CP000781">
    <property type="protein sequence ID" value="ABS67834.1"/>
    <property type="molecule type" value="Genomic_DNA"/>
</dbReference>
<evidence type="ECO:0000256" key="5">
    <source>
        <dbReference type="ARBA" id="ARBA00023186"/>
    </source>
</evidence>
<dbReference type="PhylomeDB" id="A7IIJ1"/>
<dbReference type="InterPro" id="IPR005129">
    <property type="entry name" value="GTPase_ArgK"/>
</dbReference>
<dbReference type="InterPro" id="IPR027417">
    <property type="entry name" value="P-loop_NTPase"/>
</dbReference>